<dbReference type="GO" id="GO:0006897">
    <property type="term" value="P:endocytosis"/>
    <property type="evidence" value="ECO:0007669"/>
    <property type="project" value="TreeGrafter"/>
</dbReference>
<feature type="coiled-coil region" evidence="1">
    <location>
        <begin position="190"/>
        <end position="426"/>
    </location>
</feature>
<evidence type="ECO:0000313" key="6">
    <source>
        <dbReference type="Proteomes" id="UP001431209"/>
    </source>
</evidence>
<dbReference type="SMART" id="SM00027">
    <property type="entry name" value="EH"/>
    <property type="match status" value="1"/>
</dbReference>
<feature type="compositionally biased region" description="Polar residues" evidence="2">
    <location>
        <begin position="556"/>
        <end position="566"/>
    </location>
</feature>
<accession>A0AAW2YNN1</accession>
<dbReference type="InterPro" id="IPR000261">
    <property type="entry name" value="EH_dom"/>
</dbReference>
<dbReference type="AlphaFoldDB" id="A0AAW2YNN1"/>
<dbReference type="Gene3D" id="1.10.238.10">
    <property type="entry name" value="EF-hand"/>
    <property type="match status" value="1"/>
</dbReference>
<feature type="region of interest" description="Disordered" evidence="2">
    <location>
        <begin position="431"/>
        <end position="462"/>
    </location>
</feature>
<dbReference type="InterPro" id="IPR002048">
    <property type="entry name" value="EF_hand_dom"/>
</dbReference>
<reference evidence="5 6" key="1">
    <citation type="submission" date="2024-03" db="EMBL/GenBank/DDBJ databases">
        <title>The Acrasis kona genome and developmental transcriptomes reveal deep origins of eukaryotic multicellular pathways.</title>
        <authorList>
            <person name="Sheikh S."/>
            <person name="Fu C.-J."/>
            <person name="Brown M.W."/>
            <person name="Baldauf S.L."/>
        </authorList>
    </citation>
    <scope>NUCLEOTIDE SEQUENCE [LARGE SCALE GENOMIC DNA]</scope>
    <source>
        <strain evidence="5 6">ATCC MYA-3509</strain>
    </source>
</reference>
<evidence type="ECO:0000256" key="1">
    <source>
        <dbReference type="SAM" id="Coils"/>
    </source>
</evidence>
<dbReference type="PROSITE" id="PS50031">
    <property type="entry name" value="EH"/>
    <property type="match status" value="1"/>
</dbReference>
<protein>
    <submittedName>
        <fullName evidence="5">Actin cytoskeleton-regulatory complex protein pan-1</fullName>
    </submittedName>
</protein>
<feature type="compositionally biased region" description="Polar residues" evidence="2">
    <location>
        <begin position="492"/>
        <end position="517"/>
    </location>
</feature>
<dbReference type="CDD" id="cd00052">
    <property type="entry name" value="EH"/>
    <property type="match status" value="1"/>
</dbReference>
<feature type="domain" description="EH" evidence="3">
    <location>
        <begin position="11"/>
        <end position="101"/>
    </location>
</feature>
<feature type="region of interest" description="Disordered" evidence="2">
    <location>
        <begin position="476"/>
        <end position="575"/>
    </location>
</feature>
<dbReference type="InterPro" id="IPR011992">
    <property type="entry name" value="EF-hand-dom_pair"/>
</dbReference>
<dbReference type="EMBL" id="JAOPGA020000455">
    <property type="protein sequence ID" value="KAL0478659.1"/>
    <property type="molecule type" value="Genomic_DNA"/>
</dbReference>
<name>A0AAW2YNN1_9EUKA</name>
<feature type="compositionally biased region" description="Low complexity" evidence="2">
    <location>
        <begin position="440"/>
        <end position="450"/>
    </location>
</feature>
<dbReference type="GO" id="GO:0005737">
    <property type="term" value="C:cytoplasm"/>
    <property type="evidence" value="ECO:0007669"/>
    <property type="project" value="TreeGrafter"/>
</dbReference>
<feature type="compositionally biased region" description="Polar residues" evidence="2">
    <location>
        <begin position="538"/>
        <end position="547"/>
    </location>
</feature>
<evidence type="ECO:0000259" key="3">
    <source>
        <dbReference type="PROSITE" id="PS50031"/>
    </source>
</evidence>
<organism evidence="5 6">
    <name type="scientific">Acrasis kona</name>
    <dbReference type="NCBI Taxonomy" id="1008807"/>
    <lineage>
        <taxon>Eukaryota</taxon>
        <taxon>Discoba</taxon>
        <taxon>Heterolobosea</taxon>
        <taxon>Tetramitia</taxon>
        <taxon>Eutetramitia</taxon>
        <taxon>Acrasidae</taxon>
        <taxon>Acrasis</taxon>
    </lineage>
</organism>
<dbReference type="PANTHER" id="PTHR11216">
    <property type="entry name" value="EH DOMAIN"/>
    <property type="match status" value="1"/>
</dbReference>
<evidence type="ECO:0000313" key="5">
    <source>
        <dbReference type="EMBL" id="KAL0478659.1"/>
    </source>
</evidence>
<dbReference type="PROSITE" id="PS50222">
    <property type="entry name" value="EF_HAND_2"/>
    <property type="match status" value="1"/>
</dbReference>
<gene>
    <name evidence="5" type="ORF">AKO1_002095</name>
</gene>
<keyword evidence="1" id="KW-0175">Coiled coil</keyword>
<dbReference type="Proteomes" id="UP001431209">
    <property type="component" value="Unassembled WGS sequence"/>
</dbReference>
<dbReference type="GO" id="GO:0005509">
    <property type="term" value="F:calcium ion binding"/>
    <property type="evidence" value="ECO:0007669"/>
    <property type="project" value="InterPro"/>
</dbReference>
<comment type="caution">
    <text evidence="5">The sequence shown here is derived from an EMBL/GenBank/DDBJ whole genome shotgun (WGS) entry which is preliminary data.</text>
</comment>
<dbReference type="Pfam" id="PF12763">
    <property type="entry name" value="EH"/>
    <property type="match status" value="1"/>
</dbReference>
<evidence type="ECO:0000259" key="4">
    <source>
        <dbReference type="PROSITE" id="PS50222"/>
    </source>
</evidence>
<dbReference type="GO" id="GO:0016197">
    <property type="term" value="P:endosomal transport"/>
    <property type="evidence" value="ECO:0007669"/>
    <property type="project" value="TreeGrafter"/>
</dbReference>
<proteinExistence type="predicted"/>
<evidence type="ECO:0000256" key="2">
    <source>
        <dbReference type="SAM" id="MobiDB-lite"/>
    </source>
</evidence>
<keyword evidence="6" id="KW-1185">Reference proteome</keyword>
<dbReference type="GO" id="GO:0005886">
    <property type="term" value="C:plasma membrane"/>
    <property type="evidence" value="ECO:0007669"/>
    <property type="project" value="TreeGrafter"/>
</dbReference>
<feature type="domain" description="EF-hand" evidence="4">
    <location>
        <begin position="43"/>
        <end position="78"/>
    </location>
</feature>
<dbReference type="SUPFAM" id="SSF47473">
    <property type="entry name" value="EF-hand"/>
    <property type="match status" value="1"/>
</dbReference>
<sequence>MEASFSITPQERAAYEKHYDGVAKGRVTVPEPDATEFFLKSGLDINTIKQIWLLADFERDRTLDRDEFVIAFHLIRLKRKSPQLVLPQQCPPELVPPGKRGGSPNPMQMQGRPMMNMPQMQQPMQQSFGNVNPSLYGQQPNRQPIPPMNNIPNFSGPGQINVRQVEMQVNQLLDQSRLLDDQTFPVKQNTEQARLQIEQLRLQHSELELRIANQKQDLEKAQQERNQLNQDQAQLRSKIDVLGHESQGMQMQIQAIKQEVMRLEGLRDRASEEDKRQSGTLQAVQSELQLNIQQLVQVREELASVANKQLEFGVNKNSQEKQVEEKRRELSEARKQLISKNSEIKQVEAKLVTLQTTYRELDNNSRDATQQLSQLDAEYDRLSNQVQQIRDDVQQRHQKGGAQGKLMKLKELLNKAQQFIEEYYEQASRDFPSDEHHVTPRSPVSPRSSVNVFEPPPVTMSAQSFGDEEFQVDFDDDAFGAPAPIPHVPTPVSATSAKSPLTTSTTDFSTSPKNVTSPAPVAAVSNDFDDWGFGDSQPAATNSTSPKASDPFDEFSQGNSNNTSSAGWDDFGTNW</sequence>